<evidence type="ECO:0000259" key="1">
    <source>
        <dbReference type="SMART" id="SM01008"/>
    </source>
</evidence>
<dbReference type="InterPro" id="IPR012368">
    <property type="entry name" value="OxRdtase_Mopterin-bd_su_IorB"/>
</dbReference>
<accession>A0ABW8MQR0</accession>
<dbReference type="PIRSF" id="PIRSF036389">
    <property type="entry name" value="IOR_B"/>
    <property type="match status" value="1"/>
</dbReference>
<dbReference type="EMBL" id="JBIYDN010000023">
    <property type="protein sequence ID" value="MFK4446010.1"/>
    <property type="molecule type" value="Genomic_DNA"/>
</dbReference>
<dbReference type="SMART" id="SM01008">
    <property type="entry name" value="Ald_Xan_dh_C"/>
    <property type="match status" value="1"/>
</dbReference>
<dbReference type="InterPro" id="IPR052516">
    <property type="entry name" value="N-heterocyclic_Hydroxylase"/>
</dbReference>
<dbReference type="Pfam" id="PF20256">
    <property type="entry name" value="MoCoBD_2"/>
    <property type="match status" value="2"/>
</dbReference>
<protein>
    <submittedName>
        <fullName evidence="2">Nicotinate dehydrogenase subunit B</fullName>
        <ecNumber evidence="2">1.17.2.1</ecNumber>
    </submittedName>
</protein>
<comment type="caution">
    <text evidence="2">The sequence shown here is derived from an EMBL/GenBank/DDBJ whole genome shotgun (WGS) entry which is preliminary data.</text>
</comment>
<dbReference type="PANTHER" id="PTHR47495:SF1">
    <property type="entry name" value="BLL3820 PROTEIN"/>
    <property type="match status" value="1"/>
</dbReference>
<dbReference type="Pfam" id="PF02738">
    <property type="entry name" value="MoCoBD_1"/>
    <property type="match status" value="1"/>
</dbReference>
<evidence type="ECO:0000313" key="2">
    <source>
        <dbReference type="EMBL" id="MFK4446010.1"/>
    </source>
</evidence>
<dbReference type="InterPro" id="IPR037165">
    <property type="entry name" value="AldOxase/xan_DH_Mopterin-bd_sf"/>
</dbReference>
<sequence>MSSQESTRAYLPSLEANPRLGDWLRFRREGFVEMYSGKVEIGQGVLTALTQIVASGLEIPFDRVHAIAASTERSPDEGVTSGSLSIQHSGAALRQVSYEAKSIYLLAAAQHLKVPVDAVTIQDGCFRAAKQQVSYWELADDELLNRTVAGAGAPFTNEGTFAERIDLPDKIFGLPRFIHDLAMPGMLHGRILRPPTASATLESCDDQKVLACDGVVAVLRDGGLIGVLTVTERQVDLALTVLRRCAIWRSVDETLPDEDQLDDWLRSRSIDSKVVSTRAPNESENSRSPVRTLKASFSKPFLAHASIAPSCALSLFQEDKLEVWTHSQSIYNLRKDLSLALRMTADSIVVRHVEGAGCYGHNPADDVAFDAAWLARSVPGRVVRVRWTRADELTWAPFSPAMAIDLEADVDEHGSVLEWRHTVWSNGHSTRPGRSDSPALLGSWYLDPPFERQAAINVALSAGGGADRNAVPSYDFRAWNVINNRLLDMPIRTSAMRALGALGNIFAVEQFMEELAEAAGADPVEYRLRHTTDVRARGVILEAIERSEWNHDLPEGWGRGVAFARYKNTGAYCAAVAEIEALENIKVRRLTLVVDVGIAISGDGVVNQIEGGAIQAASWVLKEALRFDRQRVTNEDWESYPILKFTEVPSIDVHIVSSTASSLGAGECSVGPTAAAIANAVSNALGVRIRRMPITPDRIVAAFDQI</sequence>
<dbReference type="InterPro" id="IPR046867">
    <property type="entry name" value="AldOxase/xan_DH_MoCoBD2"/>
</dbReference>
<proteinExistence type="predicted"/>
<dbReference type="SUPFAM" id="SSF56003">
    <property type="entry name" value="Molybdenum cofactor-binding domain"/>
    <property type="match status" value="2"/>
</dbReference>
<dbReference type="InterPro" id="IPR008274">
    <property type="entry name" value="AldOxase/xan_DH_MoCoBD1"/>
</dbReference>
<name>A0ABW8MQR0_9BURK</name>
<gene>
    <name evidence="2" type="ORF">ABH943_006042</name>
</gene>
<reference evidence="2 3" key="1">
    <citation type="submission" date="2024-11" db="EMBL/GenBank/DDBJ databases">
        <title>Using genomics to understand microbial adaptation to soil warming.</title>
        <authorList>
            <person name="Deangelis K.M. PhD."/>
        </authorList>
    </citation>
    <scope>NUCLEOTIDE SEQUENCE [LARGE SCALE GENOMIC DNA]</scope>
    <source>
        <strain evidence="2 3">GAS97</strain>
    </source>
</reference>
<organism evidence="2 3">
    <name type="scientific">Caballeronia udeis</name>
    <dbReference type="NCBI Taxonomy" id="1232866"/>
    <lineage>
        <taxon>Bacteria</taxon>
        <taxon>Pseudomonadati</taxon>
        <taxon>Pseudomonadota</taxon>
        <taxon>Betaproteobacteria</taxon>
        <taxon>Burkholderiales</taxon>
        <taxon>Burkholderiaceae</taxon>
        <taxon>Caballeronia</taxon>
    </lineage>
</organism>
<keyword evidence="2" id="KW-0560">Oxidoreductase</keyword>
<keyword evidence="3" id="KW-1185">Reference proteome</keyword>
<dbReference type="PANTHER" id="PTHR47495">
    <property type="entry name" value="ALDEHYDE DEHYDROGENASE"/>
    <property type="match status" value="1"/>
</dbReference>
<feature type="domain" description="Aldehyde oxidase/xanthine dehydrogenase a/b hammerhead" evidence="1">
    <location>
        <begin position="172"/>
        <end position="243"/>
    </location>
</feature>
<dbReference type="EC" id="1.17.2.1" evidence="2"/>
<dbReference type="RefSeq" id="WP_404610957.1">
    <property type="nucleotide sequence ID" value="NZ_JBIYDN010000023.1"/>
</dbReference>
<dbReference type="GO" id="GO:0016491">
    <property type="term" value="F:oxidoreductase activity"/>
    <property type="evidence" value="ECO:0007669"/>
    <property type="project" value="UniProtKB-KW"/>
</dbReference>
<dbReference type="Gene3D" id="3.30.365.10">
    <property type="entry name" value="Aldehyde oxidase/xanthine dehydrogenase, molybdopterin binding domain"/>
    <property type="match status" value="4"/>
</dbReference>
<dbReference type="InterPro" id="IPR000674">
    <property type="entry name" value="Ald_Oxase/Xan_DH_a/b"/>
</dbReference>
<evidence type="ECO:0000313" key="3">
    <source>
        <dbReference type="Proteomes" id="UP001620514"/>
    </source>
</evidence>
<dbReference type="Proteomes" id="UP001620514">
    <property type="component" value="Unassembled WGS sequence"/>
</dbReference>
<dbReference type="Gene3D" id="3.90.1170.50">
    <property type="entry name" value="Aldehyde oxidase/xanthine dehydrogenase, a/b hammerhead"/>
    <property type="match status" value="1"/>
</dbReference>